<gene>
    <name evidence="2" type="ORF">EJ04DRAFT_568389</name>
</gene>
<name>A0A9P4QRQ6_9PLEO</name>
<comment type="caution">
    <text evidence="2">The sequence shown here is derived from an EMBL/GenBank/DDBJ whole genome shotgun (WGS) entry which is preliminary data.</text>
</comment>
<keyword evidence="3" id="KW-1185">Reference proteome</keyword>
<evidence type="ECO:0000313" key="2">
    <source>
        <dbReference type="EMBL" id="KAF2729701.1"/>
    </source>
</evidence>
<dbReference type="OrthoDB" id="3684889at2759"/>
<organism evidence="2 3">
    <name type="scientific">Polyplosphaeria fusca</name>
    <dbReference type="NCBI Taxonomy" id="682080"/>
    <lineage>
        <taxon>Eukaryota</taxon>
        <taxon>Fungi</taxon>
        <taxon>Dikarya</taxon>
        <taxon>Ascomycota</taxon>
        <taxon>Pezizomycotina</taxon>
        <taxon>Dothideomycetes</taxon>
        <taxon>Pleosporomycetidae</taxon>
        <taxon>Pleosporales</taxon>
        <taxon>Tetraplosphaeriaceae</taxon>
        <taxon>Polyplosphaeria</taxon>
    </lineage>
</organism>
<proteinExistence type="predicted"/>
<dbReference type="Proteomes" id="UP000799444">
    <property type="component" value="Unassembled WGS sequence"/>
</dbReference>
<evidence type="ECO:0000313" key="3">
    <source>
        <dbReference type="Proteomes" id="UP000799444"/>
    </source>
</evidence>
<protein>
    <submittedName>
        <fullName evidence="2">Uncharacterized protein</fullName>
    </submittedName>
</protein>
<dbReference type="AlphaFoldDB" id="A0A9P4QRQ6"/>
<feature type="region of interest" description="Disordered" evidence="1">
    <location>
        <begin position="1"/>
        <end position="24"/>
    </location>
</feature>
<dbReference type="EMBL" id="ML996237">
    <property type="protein sequence ID" value="KAF2729701.1"/>
    <property type="molecule type" value="Genomic_DNA"/>
</dbReference>
<reference evidence="2" key="1">
    <citation type="journal article" date="2020" name="Stud. Mycol.">
        <title>101 Dothideomycetes genomes: a test case for predicting lifestyles and emergence of pathogens.</title>
        <authorList>
            <person name="Haridas S."/>
            <person name="Albert R."/>
            <person name="Binder M."/>
            <person name="Bloem J."/>
            <person name="Labutti K."/>
            <person name="Salamov A."/>
            <person name="Andreopoulos B."/>
            <person name="Baker S."/>
            <person name="Barry K."/>
            <person name="Bills G."/>
            <person name="Bluhm B."/>
            <person name="Cannon C."/>
            <person name="Castanera R."/>
            <person name="Culley D."/>
            <person name="Daum C."/>
            <person name="Ezra D."/>
            <person name="Gonzalez J."/>
            <person name="Henrissat B."/>
            <person name="Kuo A."/>
            <person name="Liang C."/>
            <person name="Lipzen A."/>
            <person name="Lutzoni F."/>
            <person name="Magnuson J."/>
            <person name="Mondo S."/>
            <person name="Nolan M."/>
            <person name="Ohm R."/>
            <person name="Pangilinan J."/>
            <person name="Park H.-J."/>
            <person name="Ramirez L."/>
            <person name="Alfaro M."/>
            <person name="Sun H."/>
            <person name="Tritt A."/>
            <person name="Yoshinaga Y."/>
            <person name="Zwiers L.-H."/>
            <person name="Turgeon B."/>
            <person name="Goodwin S."/>
            <person name="Spatafora J."/>
            <person name="Crous P."/>
            <person name="Grigoriev I."/>
        </authorList>
    </citation>
    <scope>NUCLEOTIDE SEQUENCE</scope>
    <source>
        <strain evidence="2">CBS 125425</strain>
    </source>
</reference>
<accession>A0A9P4QRQ6</accession>
<evidence type="ECO:0000256" key="1">
    <source>
        <dbReference type="SAM" id="MobiDB-lite"/>
    </source>
</evidence>
<sequence length="338" mass="39636">MSNPMQPHVYRSDADPGGSMATIPRRADTSQVTRKQLWCISLVLYSSDEKRERFLRWLALTPDGVYTAAYLRALYALFKSNMSVIFESELALDNAIVCYAQNDCRSLCRYVMDKLPSELREEVYGYLIVREQEDRPYVSDYSRWQWGAPLSRMITQPFTMIHIGDAAFVGEMMIRELCASWYRRTTFVIYGTVIDIQNQVWRLQNWNRWSVALDPKAFMMKIIFRWEIGWMALLYGTRGPQWGSYILHVLLRRFECVLALPANSWIIVDWAAGPSWGQSRYRDAFDANSREAFYVFLGFLSRLRHRGYRVGMKIDKMEFTWNNGGRIVWINRGRIPGP</sequence>